<keyword evidence="2" id="KW-1185">Reference proteome</keyword>
<evidence type="ECO:0000313" key="1">
    <source>
        <dbReference type="EMBL" id="GBP04839.1"/>
    </source>
</evidence>
<accession>A0A4C1SRP8</accession>
<reference evidence="1 2" key="1">
    <citation type="journal article" date="2019" name="Commun. Biol.">
        <title>The bagworm genome reveals a unique fibroin gene that provides high tensile strength.</title>
        <authorList>
            <person name="Kono N."/>
            <person name="Nakamura H."/>
            <person name="Ohtoshi R."/>
            <person name="Tomita M."/>
            <person name="Numata K."/>
            <person name="Arakawa K."/>
        </authorList>
    </citation>
    <scope>NUCLEOTIDE SEQUENCE [LARGE SCALE GENOMIC DNA]</scope>
</reference>
<name>A0A4C1SRP8_EUMVA</name>
<dbReference type="Proteomes" id="UP000299102">
    <property type="component" value="Unassembled WGS sequence"/>
</dbReference>
<comment type="caution">
    <text evidence="1">The sequence shown here is derived from an EMBL/GenBank/DDBJ whole genome shotgun (WGS) entry which is preliminary data.</text>
</comment>
<proteinExistence type="predicted"/>
<dbReference type="AlphaFoldDB" id="A0A4C1SRP8"/>
<gene>
    <name evidence="1" type="ORF">EVAR_98191_1</name>
</gene>
<protein>
    <submittedName>
        <fullName evidence="1">Uncharacterized protein</fullName>
    </submittedName>
</protein>
<organism evidence="1 2">
    <name type="scientific">Eumeta variegata</name>
    <name type="common">Bagworm moth</name>
    <name type="synonym">Eumeta japonica</name>
    <dbReference type="NCBI Taxonomy" id="151549"/>
    <lineage>
        <taxon>Eukaryota</taxon>
        <taxon>Metazoa</taxon>
        <taxon>Ecdysozoa</taxon>
        <taxon>Arthropoda</taxon>
        <taxon>Hexapoda</taxon>
        <taxon>Insecta</taxon>
        <taxon>Pterygota</taxon>
        <taxon>Neoptera</taxon>
        <taxon>Endopterygota</taxon>
        <taxon>Lepidoptera</taxon>
        <taxon>Glossata</taxon>
        <taxon>Ditrysia</taxon>
        <taxon>Tineoidea</taxon>
        <taxon>Psychidae</taxon>
        <taxon>Oiketicinae</taxon>
        <taxon>Eumeta</taxon>
    </lineage>
</organism>
<evidence type="ECO:0000313" key="2">
    <source>
        <dbReference type="Proteomes" id="UP000299102"/>
    </source>
</evidence>
<dbReference type="EMBL" id="BGZK01003821">
    <property type="protein sequence ID" value="GBP04839.1"/>
    <property type="molecule type" value="Genomic_DNA"/>
</dbReference>
<sequence>MLVMKDRRLDILCVNESKVRKSTGEAMSSNADTSRHIGLVLTRANEDAAVLASYYQNAYLILDNAPNPGYVLDSYPSLTLEFDPLLVFNFGLGPDLVSVSCVTFNHIDQ</sequence>